<sequence>MMVIRLKNVISKLIGPAQASFIPGRLSIDNIVVVQEAVHSMRRKKGRKGWMLLKLDLEKAYDRIRWDFLKETLGAAGLSEEWTGRIMECVSNPSMSLLWNGEKTDSFSPARGLRQGDPLSPYLFVLCLERLCHLIEDSVGQKLWKPISLSQGGPKLSHICFADDLILFAEASVAQVRVIRTVLEKFCLASGQKVSLEKSKIFFSNNVSRELERLISAESGIESTRELGKYLGMPILQKRINKETYGEVLERVASRLAGWKSQTLSFAGRITLTKAVLSSIPIHTMSSIILPAATLDRLDKMSRTFLWGGKPDKKKMHLLSWKKVCRPKAEGGLGIRGAKLMNKALVAKVGWRLLNDETSLWARVLRSKYKVGAAQDHTWVVPKSNWSSTWRSVGVGLREVVSRGLAWVPGDGRTIRFWLDKWLLPEMLVERAVVPLPEDERGRKVSDYWCVGVGWDIARLGLYLPVSVIHRLLAVVVNGEIGIKDRVSWLGNSNGAFSVSSAYAIITKEEAPGPCMERFYKEIWTVVAPERVRVFLWLVANQVIMTNVERVRRHLGDSEVCQVCKGAVESILHVLRDCPAMSGVWVRLVPPTRRQAFFTLTLLEWLQENLGSGRKVGEVEWSTLFSMAVWWGWKWRCGNVFGETGKCRDRVRFLRELADEVTRSHVLARGNTRSGTRVERMVGWKKPPEGWVKLSTDGASHGNPGPSTAGGVIRGMAGEWLGGFALNIGVCSAPLAELWGVYYGLVIAWERGFRRVELEVDSELVVGFIKMGVSDAHPLSFLVRLCHSFIARDWLVRVTHVYREANRLADGLANYAFTLELGFLYLDSCPDVIHDVLLEDVHGTELPRYVRL</sequence>
<keyword evidence="3" id="KW-0695">RNA-directed DNA polymerase</keyword>
<dbReference type="CDD" id="cd06222">
    <property type="entry name" value="RNase_H_like"/>
    <property type="match status" value="1"/>
</dbReference>
<protein>
    <submittedName>
        <fullName evidence="3">Reverse transcriptase domain</fullName>
    </submittedName>
</protein>
<dbReference type="GO" id="GO:0004523">
    <property type="term" value="F:RNA-DNA hybrid ribonuclease activity"/>
    <property type="evidence" value="ECO:0007669"/>
    <property type="project" value="InterPro"/>
</dbReference>
<dbReference type="InterPro" id="IPR044730">
    <property type="entry name" value="RNase_H-like_dom_plant"/>
</dbReference>
<dbReference type="GO" id="GO:0003964">
    <property type="term" value="F:RNA-directed DNA polymerase activity"/>
    <property type="evidence" value="ECO:0007669"/>
    <property type="project" value="UniProtKB-KW"/>
</dbReference>
<organism evidence="3 4">
    <name type="scientific">Arabidopsis suecica</name>
    <name type="common">Swedish thale-cress</name>
    <name type="synonym">Cardaminopsis suecica</name>
    <dbReference type="NCBI Taxonomy" id="45249"/>
    <lineage>
        <taxon>Eukaryota</taxon>
        <taxon>Viridiplantae</taxon>
        <taxon>Streptophyta</taxon>
        <taxon>Embryophyta</taxon>
        <taxon>Tracheophyta</taxon>
        <taxon>Spermatophyta</taxon>
        <taxon>Magnoliopsida</taxon>
        <taxon>eudicotyledons</taxon>
        <taxon>Gunneridae</taxon>
        <taxon>Pentapetalae</taxon>
        <taxon>rosids</taxon>
        <taxon>malvids</taxon>
        <taxon>Brassicales</taxon>
        <taxon>Brassicaceae</taxon>
        <taxon>Camelineae</taxon>
        <taxon>Arabidopsis</taxon>
    </lineage>
</organism>
<dbReference type="Pfam" id="PF13966">
    <property type="entry name" value="zf-RVT"/>
    <property type="match status" value="1"/>
</dbReference>
<dbReference type="PROSITE" id="PS50878">
    <property type="entry name" value="RT_POL"/>
    <property type="match status" value="1"/>
</dbReference>
<feature type="domain" description="RNase H type-1" evidence="2">
    <location>
        <begin position="688"/>
        <end position="818"/>
    </location>
</feature>
<dbReference type="OrthoDB" id="1434716at2759"/>
<name>A0A8T1ZGU9_ARASU</name>
<accession>A0A8T1ZGU9</accession>
<reference evidence="3 4" key="1">
    <citation type="submission" date="2020-12" db="EMBL/GenBank/DDBJ databases">
        <title>Concerted genomic and epigenomic changes stabilize Arabidopsis allopolyploids.</title>
        <authorList>
            <person name="Chen Z."/>
        </authorList>
    </citation>
    <scope>NUCLEOTIDE SEQUENCE [LARGE SCALE GENOMIC DNA]</scope>
    <source>
        <strain evidence="3">As9502</strain>
        <tissue evidence="3">Leaf</tissue>
    </source>
</reference>
<dbReference type="EMBL" id="JAEFBJ010000011">
    <property type="protein sequence ID" value="KAG7557811.1"/>
    <property type="molecule type" value="Genomic_DNA"/>
</dbReference>
<evidence type="ECO:0000313" key="3">
    <source>
        <dbReference type="EMBL" id="KAG7557811.1"/>
    </source>
</evidence>
<dbReference type="AlphaFoldDB" id="A0A8T1ZGU9"/>
<comment type="caution">
    <text evidence="3">The sequence shown here is derived from an EMBL/GenBank/DDBJ whole genome shotgun (WGS) entry which is preliminary data.</text>
</comment>
<evidence type="ECO:0000259" key="2">
    <source>
        <dbReference type="PROSITE" id="PS50879"/>
    </source>
</evidence>
<dbReference type="PROSITE" id="PS50879">
    <property type="entry name" value="RNASE_H_1"/>
    <property type="match status" value="1"/>
</dbReference>
<dbReference type="Pfam" id="PF13456">
    <property type="entry name" value="RVT_3"/>
    <property type="match status" value="1"/>
</dbReference>
<dbReference type="PANTHER" id="PTHR33116">
    <property type="entry name" value="REVERSE TRANSCRIPTASE ZINC-BINDING DOMAIN-CONTAINING PROTEIN-RELATED-RELATED"/>
    <property type="match status" value="1"/>
</dbReference>
<dbReference type="Proteomes" id="UP000694251">
    <property type="component" value="Chromosome 11"/>
</dbReference>
<dbReference type="CDD" id="cd01650">
    <property type="entry name" value="RT_nLTR_like"/>
    <property type="match status" value="1"/>
</dbReference>
<feature type="domain" description="Reverse transcriptase" evidence="1">
    <location>
        <begin position="1"/>
        <end position="235"/>
    </location>
</feature>
<proteinExistence type="predicted"/>
<dbReference type="InterPro" id="IPR002156">
    <property type="entry name" value="RNaseH_domain"/>
</dbReference>
<dbReference type="GO" id="GO:0003676">
    <property type="term" value="F:nucleic acid binding"/>
    <property type="evidence" value="ECO:0007669"/>
    <property type="project" value="InterPro"/>
</dbReference>
<gene>
    <name evidence="3" type="ORF">ISN44_As11g037560</name>
</gene>
<dbReference type="InterPro" id="IPR000477">
    <property type="entry name" value="RT_dom"/>
</dbReference>
<evidence type="ECO:0000313" key="4">
    <source>
        <dbReference type="Proteomes" id="UP000694251"/>
    </source>
</evidence>
<keyword evidence="3" id="KW-0808">Transferase</keyword>
<dbReference type="Pfam" id="PF00078">
    <property type="entry name" value="RVT_1"/>
    <property type="match status" value="1"/>
</dbReference>
<evidence type="ECO:0000259" key="1">
    <source>
        <dbReference type="PROSITE" id="PS50878"/>
    </source>
</evidence>
<dbReference type="PANTHER" id="PTHR33116:SF70">
    <property type="entry name" value="NON-LTR RETROELEMENT REVERSE TRANSCRIPTASE-LIKE PROTEIN"/>
    <property type="match status" value="1"/>
</dbReference>
<keyword evidence="4" id="KW-1185">Reference proteome</keyword>
<dbReference type="InterPro" id="IPR026960">
    <property type="entry name" value="RVT-Znf"/>
</dbReference>
<keyword evidence="3" id="KW-0548">Nucleotidyltransferase</keyword>